<dbReference type="AlphaFoldDB" id="A0A0A0IEZ9"/>
<evidence type="ECO:0000313" key="15">
    <source>
        <dbReference type="Proteomes" id="UP000030014"/>
    </source>
</evidence>
<dbReference type="NCBIfam" id="NF004747">
    <property type="entry name" value="PRK06078.1"/>
    <property type="match status" value="1"/>
</dbReference>
<dbReference type="SUPFAM" id="SSF54680">
    <property type="entry name" value="Pyrimidine nucleoside phosphorylase C-terminal domain"/>
    <property type="match status" value="1"/>
</dbReference>
<evidence type="ECO:0000256" key="2">
    <source>
        <dbReference type="ARBA" id="ARBA00001958"/>
    </source>
</evidence>
<dbReference type="InterPro" id="IPR036566">
    <property type="entry name" value="PYNP-like_C_sf"/>
</dbReference>
<evidence type="ECO:0000256" key="8">
    <source>
        <dbReference type="ARBA" id="ARBA00022676"/>
    </source>
</evidence>
<sequence>MRMYDLIMKKRDGGELTTEEINFFVEGFTKGEIPDYQVSAMMMAIYFQKMNKRETADLTRAMFESGEVIDLSAINGIKVDKHSTGGVGDTTTIVLAPLVAAVGVPVAKMSGRGLGHTGGTLDKLESFPGLSIEMPIEKFINNVNSIKIAVAGQTANLAPADKKLYALRDVTATVDNMSLIAASIMSKKIASGADAIVLDVKTGSGAFMKTEENSFALAQEMVDIGNHVGRNTIGVITDMDQPLGFAVGNALEIKEAIETLRGEGPEDLTELCLTLGSHMVVLGGKAKDAKEARAMLEEVIRNGKGIEKLKEFVKAQGGNPESVDDTSLLPSASIVEPVIATEDGYVKAIKADDVGIAALVLGAGRETKESEIDLGVGLVLHKKIGDFVKKGEAIATIYANDVNKQKESEKRLRAAYTFVNEKVETKKLVRGIVTKDGIEKF</sequence>
<dbReference type="Pfam" id="PF00591">
    <property type="entry name" value="Glycos_transf_3"/>
    <property type="match status" value="1"/>
</dbReference>
<dbReference type="GO" id="GO:0009032">
    <property type="term" value="F:thymidine phosphorylase activity"/>
    <property type="evidence" value="ECO:0007669"/>
    <property type="project" value="TreeGrafter"/>
</dbReference>
<dbReference type="PANTHER" id="PTHR10515:SF0">
    <property type="entry name" value="THYMIDINE PHOSPHORYLASE"/>
    <property type="match status" value="1"/>
</dbReference>
<dbReference type="GO" id="GO:0004850">
    <property type="term" value="F:uridine phosphorylase activity"/>
    <property type="evidence" value="ECO:0007669"/>
    <property type="project" value="RHEA"/>
</dbReference>
<evidence type="ECO:0000256" key="9">
    <source>
        <dbReference type="ARBA" id="ARBA00022679"/>
    </source>
</evidence>
<evidence type="ECO:0000256" key="10">
    <source>
        <dbReference type="ARBA" id="ARBA00022723"/>
    </source>
</evidence>
<dbReference type="GO" id="GO:0005829">
    <property type="term" value="C:cytosol"/>
    <property type="evidence" value="ECO:0007669"/>
    <property type="project" value="TreeGrafter"/>
</dbReference>
<dbReference type="InterPro" id="IPR000053">
    <property type="entry name" value="Thymidine/pyrmidine_PPase"/>
</dbReference>
<dbReference type="PIRSF" id="PIRSF000478">
    <property type="entry name" value="TP_PyNP"/>
    <property type="match status" value="1"/>
</dbReference>
<comment type="catalytic activity">
    <reaction evidence="12">
        <text>thymidine + phosphate = 2-deoxy-alpha-D-ribose 1-phosphate + thymine</text>
        <dbReference type="Rhea" id="RHEA:16037"/>
        <dbReference type="ChEBI" id="CHEBI:17748"/>
        <dbReference type="ChEBI" id="CHEBI:17821"/>
        <dbReference type="ChEBI" id="CHEBI:43474"/>
        <dbReference type="ChEBI" id="CHEBI:57259"/>
        <dbReference type="EC" id="2.4.2.2"/>
    </reaction>
</comment>
<dbReference type="GO" id="GO:0006206">
    <property type="term" value="P:pyrimidine nucleobase metabolic process"/>
    <property type="evidence" value="ECO:0007669"/>
    <property type="project" value="InterPro"/>
</dbReference>
<dbReference type="InterPro" id="IPR036320">
    <property type="entry name" value="Glycosyl_Trfase_fam3_N_dom_sf"/>
</dbReference>
<dbReference type="InterPro" id="IPR017459">
    <property type="entry name" value="Glycosyl_Trfase_fam3_N_dom"/>
</dbReference>
<dbReference type="FunFam" id="3.40.1030.10:FF:000003">
    <property type="entry name" value="Pyrimidine-nucleoside phosphorylase"/>
    <property type="match status" value="1"/>
</dbReference>
<keyword evidence="10" id="KW-0479">Metal-binding</keyword>
<dbReference type="GO" id="GO:0006213">
    <property type="term" value="P:pyrimidine nucleoside metabolic process"/>
    <property type="evidence" value="ECO:0007669"/>
    <property type="project" value="InterPro"/>
</dbReference>
<protein>
    <recommendedName>
        <fullName evidence="7">Pyrimidine-nucleoside phosphorylase</fullName>
        <ecNumber evidence="6">2.4.2.2</ecNumber>
    </recommendedName>
</protein>
<comment type="caution">
    <text evidence="14">The sequence shown here is derived from an EMBL/GenBank/DDBJ whole genome shotgun (WGS) entry which is preliminary data.</text>
</comment>
<evidence type="ECO:0000256" key="3">
    <source>
        <dbReference type="ARBA" id="ARBA00003877"/>
    </source>
</evidence>
<dbReference type="Pfam" id="PF02885">
    <property type="entry name" value="Glycos_trans_3N"/>
    <property type="match status" value="1"/>
</dbReference>
<dbReference type="SUPFAM" id="SSF52418">
    <property type="entry name" value="Nucleoside phosphorylase/phosphoribosyltransferase catalytic domain"/>
    <property type="match status" value="1"/>
</dbReference>
<dbReference type="InterPro" id="IPR013102">
    <property type="entry name" value="PYNP_C"/>
</dbReference>
<evidence type="ECO:0000256" key="7">
    <source>
        <dbReference type="ARBA" id="ARBA00014680"/>
    </source>
</evidence>
<keyword evidence="9 14" id="KW-0808">Transferase</keyword>
<evidence type="ECO:0000256" key="12">
    <source>
        <dbReference type="ARBA" id="ARBA00048525"/>
    </source>
</evidence>
<dbReference type="Gene3D" id="3.90.1170.30">
    <property type="entry name" value="Pyrimidine nucleoside phosphorylase-like, C-terminal domain"/>
    <property type="match status" value="1"/>
</dbReference>
<dbReference type="NCBIfam" id="TIGR02644">
    <property type="entry name" value="Y_phosphoryl"/>
    <property type="match status" value="1"/>
</dbReference>
<dbReference type="SMART" id="SM00941">
    <property type="entry name" value="PYNP_C"/>
    <property type="match status" value="1"/>
</dbReference>
<comment type="cofactor">
    <cofactor evidence="2">
        <name>K(+)</name>
        <dbReference type="ChEBI" id="CHEBI:29103"/>
    </cofactor>
</comment>
<dbReference type="InterPro" id="IPR035902">
    <property type="entry name" value="Nuc_phospho_transferase"/>
</dbReference>
<comment type="function">
    <text evidence="3">Catalyzes phosphorolysis of the pyrimidine nucleosides uridine, thymidine and 2'-deoxyuridine with the formation of the corresponding pyrimidine base and ribose-1-phosphate.</text>
</comment>
<evidence type="ECO:0000256" key="5">
    <source>
        <dbReference type="ARBA" id="ARBA00011738"/>
    </source>
</evidence>
<dbReference type="PROSITE" id="PS00647">
    <property type="entry name" value="THYMID_PHOSPHORYLASE"/>
    <property type="match status" value="1"/>
</dbReference>
<evidence type="ECO:0000256" key="6">
    <source>
        <dbReference type="ARBA" id="ARBA00011889"/>
    </source>
</evidence>
<dbReference type="GO" id="GO:0047847">
    <property type="term" value="F:deoxyuridine phosphorylase activity"/>
    <property type="evidence" value="ECO:0007669"/>
    <property type="project" value="RHEA"/>
</dbReference>
<dbReference type="EMBL" id="JDRY01000026">
    <property type="protein sequence ID" value="KGN00035.1"/>
    <property type="molecule type" value="Genomic_DNA"/>
</dbReference>
<dbReference type="PANTHER" id="PTHR10515">
    <property type="entry name" value="THYMIDINE PHOSPHORYLASE"/>
    <property type="match status" value="1"/>
</dbReference>
<dbReference type="Gene3D" id="1.20.970.10">
    <property type="entry name" value="Transferase, Pyrimidine Nucleoside Phosphorylase, Chain C"/>
    <property type="match status" value="1"/>
</dbReference>
<accession>A0A0A0IEZ9</accession>
<dbReference type="FunFam" id="1.20.970.10:FF:000002">
    <property type="entry name" value="Pyrimidine-nucleoside phosphorylase"/>
    <property type="match status" value="1"/>
</dbReference>
<gene>
    <name evidence="14" type="primary">deoA</name>
    <name evidence="14" type="ORF">Z955_05350</name>
</gene>
<name>A0A0A0IEZ9_CLOBO</name>
<organism evidence="14 15">
    <name type="scientific">Clostridium botulinum C/D str. DC5</name>
    <dbReference type="NCBI Taxonomy" id="1443128"/>
    <lineage>
        <taxon>Bacteria</taxon>
        <taxon>Bacillati</taxon>
        <taxon>Bacillota</taxon>
        <taxon>Clostridia</taxon>
        <taxon>Eubacteriales</taxon>
        <taxon>Clostridiaceae</taxon>
        <taxon>Clostridium</taxon>
    </lineage>
</organism>
<dbReference type="Proteomes" id="UP000030014">
    <property type="component" value="Unassembled WGS sequence"/>
</dbReference>
<evidence type="ECO:0000256" key="1">
    <source>
        <dbReference type="ARBA" id="ARBA00001066"/>
    </source>
</evidence>
<keyword evidence="8 14" id="KW-0328">Glycosyltransferase</keyword>
<dbReference type="EC" id="2.4.2.2" evidence="6"/>
<dbReference type="GO" id="GO:0004645">
    <property type="term" value="F:1,4-alpha-oligoglucan phosphorylase activity"/>
    <property type="evidence" value="ECO:0007669"/>
    <property type="project" value="InterPro"/>
</dbReference>
<dbReference type="InterPro" id="IPR000312">
    <property type="entry name" value="Glycosyl_Trfase_fam3"/>
</dbReference>
<evidence type="ECO:0000256" key="11">
    <source>
        <dbReference type="ARBA" id="ARBA00048453"/>
    </source>
</evidence>
<proteinExistence type="inferred from homology"/>
<dbReference type="GO" id="GO:0046872">
    <property type="term" value="F:metal ion binding"/>
    <property type="evidence" value="ECO:0007669"/>
    <property type="project" value="UniProtKB-KW"/>
</dbReference>
<comment type="catalytic activity">
    <reaction evidence="11">
        <text>uridine + phosphate = alpha-D-ribose 1-phosphate + uracil</text>
        <dbReference type="Rhea" id="RHEA:24388"/>
        <dbReference type="ChEBI" id="CHEBI:16704"/>
        <dbReference type="ChEBI" id="CHEBI:17568"/>
        <dbReference type="ChEBI" id="CHEBI:43474"/>
        <dbReference type="ChEBI" id="CHEBI:57720"/>
        <dbReference type="EC" id="2.4.2.2"/>
    </reaction>
</comment>
<dbReference type="Gene3D" id="3.40.1030.10">
    <property type="entry name" value="Nucleoside phosphorylase/phosphoribosyltransferase catalytic domain"/>
    <property type="match status" value="1"/>
</dbReference>
<comment type="subunit">
    <text evidence="5">Homodimer.</text>
</comment>
<comment type="similarity">
    <text evidence="4">Belongs to the thymidine/pyrimidine-nucleoside phosphorylase family.</text>
</comment>
<comment type="catalytic activity">
    <reaction evidence="1">
        <text>2'-deoxyuridine + phosphate = 2-deoxy-alpha-D-ribose 1-phosphate + uracil</text>
        <dbReference type="Rhea" id="RHEA:22824"/>
        <dbReference type="ChEBI" id="CHEBI:16450"/>
        <dbReference type="ChEBI" id="CHEBI:17568"/>
        <dbReference type="ChEBI" id="CHEBI:43474"/>
        <dbReference type="ChEBI" id="CHEBI:57259"/>
        <dbReference type="EC" id="2.4.2.2"/>
    </reaction>
</comment>
<feature type="domain" description="Pyrimidine nucleoside phosphorylase C-terminal" evidence="13">
    <location>
        <begin position="345"/>
        <end position="419"/>
    </location>
</feature>
<evidence type="ECO:0000256" key="4">
    <source>
        <dbReference type="ARBA" id="ARBA00006915"/>
    </source>
</evidence>
<dbReference type="SUPFAM" id="SSF47648">
    <property type="entry name" value="Nucleoside phosphorylase/phosphoribosyltransferase N-terminal domain"/>
    <property type="match status" value="1"/>
</dbReference>
<dbReference type="RefSeq" id="WP_039257147.1">
    <property type="nucleotide sequence ID" value="NZ_JDRY01000026.1"/>
</dbReference>
<dbReference type="Pfam" id="PF07831">
    <property type="entry name" value="PYNP_C"/>
    <property type="match status" value="1"/>
</dbReference>
<evidence type="ECO:0000259" key="13">
    <source>
        <dbReference type="SMART" id="SM00941"/>
    </source>
</evidence>
<dbReference type="InterPro" id="IPR018090">
    <property type="entry name" value="Pyrmidine_PPas_bac/euk"/>
</dbReference>
<dbReference type="NCBIfam" id="NF004490">
    <property type="entry name" value="PRK05820.1"/>
    <property type="match status" value="1"/>
</dbReference>
<dbReference type="InterPro" id="IPR017872">
    <property type="entry name" value="Pyrmidine_PPase_CS"/>
</dbReference>
<evidence type="ECO:0000313" key="14">
    <source>
        <dbReference type="EMBL" id="KGN00035.1"/>
    </source>
</evidence>
<reference evidence="14 15" key="1">
    <citation type="submission" date="2014-01" db="EMBL/GenBank/DDBJ databases">
        <title>Plasmidome dynamics in the species complex Clostridium novyi sensu lato converts strains of independent lineages into distinctly different pathogens.</title>
        <authorList>
            <person name="Skarin H."/>
            <person name="Segerman B."/>
        </authorList>
    </citation>
    <scope>NUCLEOTIDE SEQUENCE [LARGE SCALE GENOMIC DNA]</scope>
    <source>
        <strain evidence="14 15">DC5</strain>
    </source>
</reference>